<evidence type="ECO:0000313" key="2">
    <source>
        <dbReference type="Proteomes" id="UP001432180"/>
    </source>
</evidence>
<dbReference type="Proteomes" id="UP001432180">
    <property type="component" value="Chromosome"/>
</dbReference>
<name>A0ABZ0SF89_9GAMM</name>
<organism evidence="1 2">
    <name type="scientific">Thiorhodovibrio winogradskyi</name>
    <dbReference type="NCBI Taxonomy" id="77007"/>
    <lineage>
        <taxon>Bacteria</taxon>
        <taxon>Pseudomonadati</taxon>
        <taxon>Pseudomonadota</taxon>
        <taxon>Gammaproteobacteria</taxon>
        <taxon>Chromatiales</taxon>
        <taxon>Chromatiaceae</taxon>
        <taxon>Thiorhodovibrio</taxon>
    </lineage>
</organism>
<evidence type="ECO:0000313" key="1">
    <source>
        <dbReference type="EMBL" id="WPL19715.1"/>
    </source>
</evidence>
<dbReference type="SUPFAM" id="SSF54913">
    <property type="entry name" value="GlnB-like"/>
    <property type="match status" value="1"/>
</dbReference>
<dbReference type="InterPro" id="IPR002187">
    <property type="entry name" value="N-reg_PII"/>
</dbReference>
<dbReference type="Gene3D" id="3.30.70.120">
    <property type="match status" value="1"/>
</dbReference>
<accession>A0ABZ0SF89</accession>
<dbReference type="InterPro" id="IPR015867">
    <property type="entry name" value="N-reg_PII/ATP_PRibTrfase_C"/>
</dbReference>
<dbReference type="Pfam" id="PF00543">
    <property type="entry name" value="P-II"/>
    <property type="match status" value="1"/>
</dbReference>
<reference evidence="1 2" key="1">
    <citation type="journal article" date="2023" name="Microorganisms">
        <title>Thiorhodovibrio frisius and Trv. litoralis spp. nov., Two Novel Members from a Clade of Fastidious Purple Sulfur Bacteria That Exhibit Unique Red-Shifted Light-Harvesting Capabilities.</title>
        <authorList>
            <person name="Methner A."/>
            <person name="Kuzyk S.B."/>
            <person name="Petersen J."/>
            <person name="Bauer S."/>
            <person name="Brinkmann H."/>
            <person name="Sichau K."/>
            <person name="Wanner G."/>
            <person name="Wolf J."/>
            <person name="Neumann-Schaal M."/>
            <person name="Henke P."/>
            <person name="Tank M."/>
            <person name="Sproer C."/>
            <person name="Bunk B."/>
            <person name="Overmann J."/>
        </authorList>
    </citation>
    <scope>NUCLEOTIDE SEQUENCE [LARGE SCALE GENOMIC DNA]</scope>
    <source>
        <strain evidence="1 2">DSM 6702</strain>
    </source>
</reference>
<sequence>MIRQAIKLTIVTERLLLKEIIRVIEAAGASGYTVTPASGKGSKNLRSSGDPMVSDTYANVRIEVITTEPEMSERIANEIGEKFFENFSGIIYRDQVEVLRAHWL</sequence>
<dbReference type="InterPro" id="IPR011322">
    <property type="entry name" value="N-reg_PII-like_a/b"/>
</dbReference>
<dbReference type="RefSeq" id="WP_328985464.1">
    <property type="nucleotide sequence ID" value="NZ_CP121472.1"/>
</dbReference>
<keyword evidence="2" id="KW-1185">Reference proteome</keyword>
<gene>
    <name evidence="1" type="ORF">Thiowin_04857</name>
</gene>
<protein>
    <submittedName>
        <fullName evidence="1">Membrane-associated protein</fullName>
    </submittedName>
</protein>
<dbReference type="EMBL" id="CP121472">
    <property type="protein sequence ID" value="WPL19715.1"/>
    <property type="molecule type" value="Genomic_DNA"/>
</dbReference>
<proteinExistence type="predicted"/>